<comment type="subcellular location">
    <subcellularLocation>
        <location evidence="1">Membrane</location>
        <topology evidence="1">Multi-pass membrane protein</topology>
    </subcellularLocation>
</comment>
<feature type="compositionally biased region" description="Polar residues" evidence="5">
    <location>
        <begin position="562"/>
        <end position="573"/>
    </location>
</feature>
<feature type="transmembrane region" description="Helical" evidence="6">
    <location>
        <begin position="36"/>
        <end position="59"/>
    </location>
</feature>
<dbReference type="Proteomes" id="UP000235965">
    <property type="component" value="Unassembled WGS sequence"/>
</dbReference>
<dbReference type="Pfam" id="PF00002">
    <property type="entry name" value="7tm_2"/>
    <property type="match status" value="1"/>
</dbReference>
<dbReference type="PANTHER" id="PTHR47767:SF1">
    <property type="entry name" value="ADHESION G PROTEIN-COUPLED RECEPTOR G7"/>
    <property type="match status" value="1"/>
</dbReference>
<sequence>MDFIQCESMHMTAFSVLLDPSVGMPIPDKHKPVLSIISYIGSVCSIFGLFLTILTYSIFRCLNRDRSGKILLNLCISLLLMNLAFLLVAIEEYMDSSLLIVVDVCTGVAVLTHYLVLTSLMWMLVEAINMYQLLITVFATSETKFMCKRMLCAWGIPLLIVGGAAIYDMQYYSSTDSEYCMVSPSKPILYYVTYLGPSCLILAVNCIVFILVSKVLFQRRGHGHAVGKVGLNTDIPTITVAQIRGAFTVMTLLGVTWVFGALALGETRLVFQYIFCISNSLQGFIIFMVRCVQYPEARMAWLTFLHTGKLKKHRGPQGHGLPSSSAGNSHSRHTISSSTQSQSQLQGTAHLRSQSQSHIQSRLRSSHTGTPRKTSLPESSSYMSNSSGSGQGSLWNRFRQHDSYHKTDTHVRSNWSFRSIFGSAHIPDSKQKPNSNSQNESEKGEKKLEGMMDGVFSHAIPLSDTLTRELKQSAEERSSDLHLSQPVCCDPGVAQPSETDGVSGDLKQGDTIRCRASQEQEKHTCGSQQSLTAKEGEDTSWQFMRAPPDGMSESKATAVAESHTTSHSHSDQGYMSGACTAEHSPESPRQEPKQSLSCTVVSPIQPDTCHHDQRLTVSTPDHLYPDPKEETVDGYHNNMLTKSDSDITILLPKQDDDSRSPAKYVAIKDDMVYTNSLMAQPSLVYEKHTVSSGIQHSGAGGDLIMESGLYSGGTNRERQELHCMDHPPQPRPGYSSRRSSSTKSYSSSEGNNAGSSSSGSLHSESNSLEMAPRTMQLSAHRRPIHLHRHTKRIRCEEVL</sequence>
<dbReference type="PANTHER" id="PTHR47767">
    <property type="entry name" value="ADHESION G PROTEIN-COUPLED RECEPTOR G7"/>
    <property type="match status" value="1"/>
</dbReference>
<evidence type="ECO:0000256" key="2">
    <source>
        <dbReference type="ARBA" id="ARBA00022692"/>
    </source>
</evidence>
<reference evidence="8 9" key="1">
    <citation type="submission" date="2017-12" db="EMBL/GenBank/DDBJ databases">
        <title>Hemimetabolous genomes reveal molecular basis of termite eusociality.</title>
        <authorList>
            <person name="Harrison M.C."/>
            <person name="Jongepier E."/>
            <person name="Robertson H.M."/>
            <person name="Arning N."/>
            <person name="Bitard-Feildel T."/>
            <person name="Chao H."/>
            <person name="Childers C.P."/>
            <person name="Dinh H."/>
            <person name="Doddapaneni H."/>
            <person name="Dugan S."/>
            <person name="Gowin J."/>
            <person name="Greiner C."/>
            <person name="Han Y."/>
            <person name="Hu H."/>
            <person name="Hughes D.S.T."/>
            <person name="Huylmans A.-K."/>
            <person name="Kemena C."/>
            <person name="Kremer L.P.M."/>
            <person name="Lee S.L."/>
            <person name="Lopez-Ezquerra A."/>
            <person name="Mallet L."/>
            <person name="Monroy-Kuhn J.M."/>
            <person name="Moser A."/>
            <person name="Murali S.C."/>
            <person name="Muzny D.M."/>
            <person name="Otani S."/>
            <person name="Piulachs M.-D."/>
            <person name="Poelchau M."/>
            <person name="Qu J."/>
            <person name="Schaub F."/>
            <person name="Wada-Katsumata A."/>
            <person name="Worley K.C."/>
            <person name="Xie Q."/>
            <person name="Ylla G."/>
            <person name="Poulsen M."/>
            <person name="Gibbs R.A."/>
            <person name="Schal C."/>
            <person name="Richards S."/>
            <person name="Belles X."/>
            <person name="Korb J."/>
            <person name="Bornberg-Bauer E."/>
        </authorList>
    </citation>
    <scope>NUCLEOTIDE SEQUENCE [LARGE SCALE GENOMIC DNA]</scope>
    <source>
        <tissue evidence="8">Whole body</tissue>
    </source>
</reference>
<protein>
    <recommendedName>
        <fullName evidence="7">G-protein coupled receptors family 2 profile 2 domain-containing protein</fullName>
    </recommendedName>
</protein>
<evidence type="ECO:0000256" key="5">
    <source>
        <dbReference type="SAM" id="MobiDB-lite"/>
    </source>
</evidence>
<feature type="region of interest" description="Disordered" evidence="5">
    <location>
        <begin position="723"/>
        <end position="768"/>
    </location>
</feature>
<feature type="region of interest" description="Disordered" evidence="5">
    <location>
        <begin position="424"/>
        <end position="446"/>
    </location>
</feature>
<dbReference type="InterPro" id="IPR000832">
    <property type="entry name" value="GPCR_2_secretin-like"/>
</dbReference>
<feature type="transmembrane region" description="Helical" evidence="6">
    <location>
        <begin position="71"/>
        <end position="90"/>
    </location>
</feature>
<dbReference type="PRINTS" id="PR00249">
    <property type="entry name" value="GPCRSECRETIN"/>
</dbReference>
<feature type="compositionally biased region" description="Polar residues" evidence="5">
    <location>
        <begin position="351"/>
        <end position="373"/>
    </location>
</feature>
<feature type="region of interest" description="Disordered" evidence="5">
    <location>
        <begin position="313"/>
        <end position="394"/>
    </location>
</feature>
<proteinExistence type="predicted"/>
<feature type="region of interest" description="Disordered" evidence="5">
    <location>
        <begin position="471"/>
        <end position="596"/>
    </location>
</feature>
<dbReference type="Gene3D" id="1.20.1070.10">
    <property type="entry name" value="Rhodopsin 7-helix transmembrane proteins"/>
    <property type="match status" value="1"/>
</dbReference>
<dbReference type="EMBL" id="NEVH01008217">
    <property type="protein sequence ID" value="PNF34442.1"/>
    <property type="molecule type" value="Genomic_DNA"/>
</dbReference>
<keyword evidence="2 6" id="KW-0812">Transmembrane</keyword>
<feature type="domain" description="G-protein coupled receptors family 2 profile 2" evidence="7">
    <location>
        <begin position="34"/>
        <end position="294"/>
    </location>
</feature>
<dbReference type="InterPro" id="IPR053066">
    <property type="entry name" value="ADGR_G7"/>
</dbReference>
<comment type="caution">
    <text evidence="8">The sequence shown here is derived from an EMBL/GenBank/DDBJ whole genome shotgun (WGS) entry which is preliminary data.</text>
</comment>
<feature type="transmembrane region" description="Helical" evidence="6">
    <location>
        <begin position="96"/>
        <end position="125"/>
    </location>
</feature>
<keyword evidence="9" id="KW-1185">Reference proteome</keyword>
<feature type="transmembrane region" description="Helical" evidence="6">
    <location>
        <begin position="188"/>
        <end position="212"/>
    </location>
</feature>
<evidence type="ECO:0000256" key="1">
    <source>
        <dbReference type="ARBA" id="ARBA00004141"/>
    </source>
</evidence>
<feature type="compositionally biased region" description="Low complexity" evidence="5">
    <location>
        <begin position="734"/>
        <end position="768"/>
    </location>
</feature>
<dbReference type="InterPro" id="IPR017981">
    <property type="entry name" value="GPCR_2-like_7TM"/>
</dbReference>
<dbReference type="GO" id="GO:0016020">
    <property type="term" value="C:membrane"/>
    <property type="evidence" value="ECO:0007669"/>
    <property type="project" value="UniProtKB-SubCell"/>
</dbReference>
<evidence type="ECO:0000313" key="8">
    <source>
        <dbReference type="EMBL" id="PNF34442.1"/>
    </source>
</evidence>
<keyword evidence="3 6" id="KW-1133">Transmembrane helix</keyword>
<feature type="compositionally biased region" description="Basic and acidic residues" evidence="5">
    <location>
        <begin position="471"/>
        <end position="480"/>
    </location>
</feature>
<feature type="compositionally biased region" description="Basic and acidic residues" evidence="5">
    <location>
        <begin position="507"/>
        <end position="524"/>
    </location>
</feature>
<dbReference type="PROSITE" id="PS50261">
    <property type="entry name" value="G_PROTEIN_RECEP_F2_4"/>
    <property type="match status" value="1"/>
</dbReference>
<gene>
    <name evidence="8" type="ORF">B7P43_G11234</name>
</gene>
<dbReference type="CDD" id="cd15040">
    <property type="entry name" value="7tmB2_Adhesion"/>
    <property type="match status" value="1"/>
</dbReference>
<dbReference type="OrthoDB" id="283575at2759"/>
<evidence type="ECO:0000259" key="7">
    <source>
        <dbReference type="PROSITE" id="PS50261"/>
    </source>
</evidence>
<organism evidence="8 9">
    <name type="scientific">Cryptotermes secundus</name>
    <dbReference type="NCBI Taxonomy" id="105785"/>
    <lineage>
        <taxon>Eukaryota</taxon>
        <taxon>Metazoa</taxon>
        <taxon>Ecdysozoa</taxon>
        <taxon>Arthropoda</taxon>
        <taxon>Hexapoda</taxon>
        <taxon>Insecta</taxon>
        <taxon>Pterygota</taxon>
        <taxon>Neoptera</taxon>
        <taxon>Polyneoptera</taxon>
        <taxon>Dictyoptera</taxon>
        <taxon>Blattodea</taxon>
        <taxon>Blattoidea</taxon>
        <taxon>Termitoidae</taxon>
        <taxon>Kalotermitidae</taxon>
        <taxon>Cryptotermitinae</taxon>
        <taxon>Cryptotermes</taxon>
    </lineage>
</organism>
<evidence type="ECO:0000256" key="3">
    <source>
        <dbReference type="ARBA" id="ARBA00022989"/>
    </source>
</evidence>
<feature type="transmembrane region" description="Helical" evidence="6">
    <location>
        <begin position="245"/>
        <end position="264"/>
    </location>
</feature>
<evidence type="ECO:0000313" key="9">
    <source>
        <dbReference type="Proteomes" id="UP000235965"/>
    </source>
</evidence>
<feature type="compositionally biased region" description="Low complexity" evidence="5">
    <location>
        <begin position="376"/>
        <end position="388"/>
    </location>
</feature>
<feature type="compositionally biased region" description="Low complexity" evidence="5">
    <location>
        <begin position="334"/>
        <end position="346"/>
    </location>
</feature>
<name>A0A2J7R0T2_9NEOP</name>
<dbReference type="SUPFAM" id="SSF81321">
    <property type="entry name" value="Family A G protein-coupled receptor-like"/>
    <property type="match status" value="1"/>
</dbReference>
<dbReference type="GO" id="GO:0007166">
    <property type="term" value="P:cell surface receptor signaling pathway"/>
    <property type="evidence" value="ECO:0007669"/>
    <property type="project" value="InterPro"/>
</dbReference>
<feature type="transmembrane region" description="Helical" evidence="6">
    <location>
        <begin position="151"/>
        <end position="168"/>
    </location>
</feature>
<feature type="compositionally biased region" description="Basic and acidic residues" evidence="5">
    <location>
        <begin position="583"/>
        <end position="592"/>
    </location>
</feature>
<accession>A0A2J7R0T2</accession>
<keyword evidence="4 6" id="KW-0472">Membrane</keyword>
<dbReference type="AlphaFoldDB" id="A0A2J7R0T2"/>
<dbReference type="GO" id="GO:0004930">
    <property type="term" value="F:G protein-coupled receptor activity"/>
    <property type="evidence" value="ECO:0007669"/>
    <property type="project" value="InterPro"/>
</dbReference>
<evidence type="ECO:0000256" key="6">
    <source>
        <dbReference type="SAM" id="Phobius"/>
    </source>
</evidence>
<evidence type="ECO:0000256" key="4">
    <source>
        <dbReference type="ARBA" id="ARBA00023136"/>
    </source>
</evidence>